<feature type="coiled-coil region" evidence="1">
    <location>
        <begin position="6"/>
        <end position="36"/>
    </location>
</feature>
<name>A0A1G2HNI2_9BACT</name>
<evidence type="ECO:0000313" key="3">
    <source>
        <dbReference type="Proteomes" id="UP000176855"/>
    </source>
</evidence>
<dbReference type="AlphaFoldDB" id="A0A1G2HNI2"/>
<dbReference type="InterPro" id="IPR055545">
    <property type="entry name" value="DUF7121"/>
</dbReference>
<evidence type="ECO:0000256" key="1">
    <source>
        <dbReference type="SAM" id="Coils"/>
    </source>
</evidence>
<gene>
    <name evidence="2" type="ORF">A2730_01595</name>
</gene>
<evidence type="ECO:0000313" key="2">
    <source>
        <dbReference type="EMBL" id="OGZ63995.1"/>
    </source>
</evidence>
<reference evidence="2 3" key="1">
    <citation type="journal article" date="2016" name="Nat. Commun.">
        <title>Thousands of microbial genomes shed light on interconnected biogeochemical processes in an aquifer system.</title>
        <authorList>
            <person name="Anantharaman K."/>
            <person name="Brown C.T."/>
            <person name="Hug L.A."/>
            <person name="Sharon I."/>
            <person name="Castelle C.J."/>
            <person name="Probst A.J."/>
            <person name="Thomas B.C."/>
            <person name="Singh A."/>
            <person name="Wilkins M.J."/>
            <person name="Karaoz U."/>
            <person name="Brodie E.L."/>
            <person name="Williams K.H."/>
            <person name="Hubbard S.S."/>
            <person name="Banfield J.F."/>
        </authorList>
    </citation>
    <scope>NUCLEOTIDE SEQUENCE [LARGE SCALE GENOMIC DNA]</scope>
</reference>
<feature type="coiled-coil region" evidence="1">
    <location>
        <begin position="68"/>
        <end position="146"/>
    </location>
</feature>
<dbReference type="Pfam" id="PF23435">
    <property type="entry name" value="DUF7121"/>
    <property type="match status" value="1"/>
</dbReference>
<organism evidence="2 3">
    <name type="scientific">Candidatus Staskawiczbacteria bacterium RIFCSPHIGHO2_01_FULL_39_25</name>
    <dbReference type="NCBI Taxonomy" id="1802202"/>
    <lineage>
        <taxon>Bacteria</taxon>
        <taxon>Candidatus Staskawicziibacteriota</taxon>
    </lineage>
</organism>
<dbReference type="Proteomes" id="UP000176855">
    <property type="component" value="Unassembled WGS sequence"/>
</dbReference>
<keyword evidence="1" id="KW-0175">Coiled coil</keyword>
<protein>
    <recommendedName>
        <fullName evidence="4">Phosphoserine phosphatase</fullName>
    </recommendedName>
</protein>
<accession>A0A1G2HNI2</accession>
<evidence type="ECO:0008006" key="4">
    <source>
        <dbReference type="Google" id="ProtNLM"/>
    </source>
</evidence>
<dbReference type="EMBL" id="MHOO01000010">
    <property type="protein sequence ID" value="OGZ63995.1"/>
    <property type="molecule type" value="Genomic_DNA"/>
</dbReference>
<comment type="caution">
    <text evidence="2">The sequence shown here is derived from an EMBL/GenBank/DDBJ whole genome shotgun (WGS) entry which is preliminary data.</text>
</comment>
<sequence length="167" mass="20066">MAFSKEQLLMKRIKELQKQEEQAEAAFELLNKKQMEEHQIRELKHLSKDAHGNVQKYAAESQQKHEEMLKLFEQVDAFRKEKKAYEKEIKDLRTMRDTLRQKLEEELLKLSELAKKNDIVKEERYNERKAREKSEIEHRMLSVEEKLKKGQKLTTQDLLAWQAQENG</sequence>
<proteinExistence type="predicted"/>